<dbReference type="HOGENOM" id="CLU_577127_0_0_7"/>
<proteinExistence type="predicted"/>
<dbReference type="Proteomes" id="UP000009047">
    <property type="component" value="Chromosome"/>
</dbReference>
<reference evidence="1 2" key="1">
    <citation type="journal article" date="2010" name="Stand. Genomic Sci.">
        <title>Complete genome sequence of Desulfarculus baarsii type strain (2st14).</title>
        <authorList>
            <person name="Sun H."/>
            <person name="Spring S."/>
            <person name="Lapidus A."/>
            <person name="Davenport K."/>
            <person name="Del Rio T.G."/>
            <person name="Tice H."/>
            <person name="Nolan M."/>
            <person name="Copeland A."/>
            <person name="Cheng J.F."/>
            <person name="Lucas S."/>
            <person name="Tapia R."/>
            <person name="Goodwin L."/>
            <person name="Pitluck S."/>
            <person name="Ivanova N."/>
            <person name="Pagani I."/>
            <person name="Mavromatis K."/>
            <person name="Ovchinnikova G."/>
            <person name="Pati A."/>
            <person name="Chen A."/>
            <person name="Palaniappan K."/>
            <person name="Hauser L."/>
            <person name="Chang Y.J."/>
            <person name="Jeffries C.D."/>
            <person name="Detter J.C."/>
            <person name="Han C."/>
            <person name="Rohde M."/>
            <person name="Brambilla E."/>
            <person name="Goker M."/>
            <person name="Woyke T."/>
            <person name="Bristow J."/>
            <person name="Eisen J.A."/>
            <person name="Markowitz V."/>
            <person name="Hugenholtz P."/>
            <person name="Kyrpides N.C."/>
            <person name="Klenk H.P."/>
            <person name="Land M."/>
        </authorList>
    </citation>
    <scope>NUCLEOTIDE SEQUENCE [LARGE SCALE GENOMIC DNA]</scope>
    <source>
        <strain evidence="2">ATCC 33931 / DSM 2075 / LMG 7858 / VKM B-1802 / 2st14</strain>
    </source>
</reference>
<dbReference type="STRING" id="644282.Deba_3065"/>
<accession>E1QLI3</accession>
<name>E1QLI3_DESB2</name>
<dbReference type="Gene3D" id="2.160.10.10">
    <property type="entry name" value="Hexapeptide repeat proteins"/>
    <property type="match status" value="2"/>
</dbReference>
<dbReference type="AlphaFoldDB" id="E1QLI3"/>
<keyword evidence="1" id="KW-0808">Transferase</keyword>
<evidence type="ECO:0000313" key="1">
    <source>
        <dbReference type="EMBL" id="ADK86418.1"/>
    </source>
</evidence>
<evidence type="ECO:0000313" key="2">
    <source>
        <dbReference type="Proteomes" id="UP000009047"/>
    </source>
</evidence>
<dbReference type="OrthoDB" id="5441734at2"/>
<dbReference type="SUPFAM" id="SSF51161">
    <property type="entry name" value="Trimeric LpxA-like enzymes"/>
    <property type="match status" value="1"/>
</dbReference>
<dbReference type="Pfam" id="PF18776">
    <property type="entry name" value="Hexapep_loop"/>
    <property type="match status" value="1"/>
</dbReference>
<keyword evidence="2" id="KW-1185">Reference proteome</keyword>
<dbReference type="GO" id="GO:0016740">
    <property type="term" value="F:transferase activity"/>
    <property type="evidence" value="ECO:0007669"/>
    <property type="project" value="UniProtKB-KW"/>
</dbReference>
<dbReference type="InterPro" id="IPR011004">
    <property type="entry name" value="Trimer_LpxA-like_sf"/>
</dbReference>
<organism evidence="1 2">
    <name type="scientific">Desulfarculus baarsii (strain ATCC 33931 / DSM 2075 / LMG 7858 / VKM B-1802 / 2st14)</name>
    <dbReference type="NCBI Taxonomy" id="644282"/>
    <lineage>
        <taxon>Bacteria</taxon>
        <taxon>Pseudomonadati</taxon>
        <taxon>Thermodesulfobacteriota</taxon>
        <taxon>Desulfarculia</taxon>
        <taxon>Desulfarculales</taxon>
        <taxon>Desulfarculaceae</taxon>
        <taxon>Desulfarculus</taxon>
    </lineage>
</organism>
<dbReference type="InterPro" id="IPR040730">
    <property type="entry name" value="Hexapep_loop"/>
</dbReference>
<sequence>MNEIQNLTERIIDRVNINLREHHFDVGPYVRGIVSPEKYMKFYAFYGLTSRHPVSLSFKNSALAGSYFLGKCQVDFSIVYKTDVRGDELKQKGDVFKFRGFEIPLHDDERIRIQDSIMHKTLVHNFSHDPESPEEFFIVSSVSLHYANIHGAPVEGSFFGPFATVDLTTVHDSVVGAYSYVQTGELMHKRIEPGQVWIASKEDGFDFRYSYSPDVLARYVKVNEGADPSGIFMDFINERKNDFEGAFALAPYDYNQDVPRGASVSNYSVLLGRTSLSENVLVAQRCYLLDAQMGVGANAQENCFVINSKLAGYNVTAHGGKIINADMDRQCFVGFNSFLRGLEQQPLKVGPGCIVMPHTIIDLREPLEIPGGQVVWGHIRDKRDLETNSMSIENLAKIQGEISMGGMRFQGAGGVLVEAFKHRIEHILEANGAFYDGDNNRGHAQDHERVSFNILQPYRDGARAGIYPTTIIQP</sequence>
<dbReference type="EMBL" id="CP002085">
    <property type="protein sequence ID" value="ADK86418.1"/>
    <property type="molecule type" value="Genomic_DNA"/>
</dbReference>
<dbReference type="KEGG" id="dbr:Deba_3065"/>
<dbReference type="eggNOG" id="COG0663">
    <property type="taxonomic scope" value="Bacteria"/>
</dbReference>
<dbReference type="RefSeq" id="WP_013259855.1">
    <property type="nucleotide sequence ID" value="NC_014365.1"/>
</dbReference>
<protein>
    <submittedName>
        <fullName evidence="1">Hexapaptide repeat-containing transferase</fullName>
    </submittedName>
</protein>
<gene>
    <name evidence="1" type="ordered locus">Deba_3065</name>
</gene>